<accession>A0AB34JU17</accession>
<dbReference type="Pfam" id="PF13365">
    <property type="entry name" value="Trypsin_2"/>
    <property type="match status" value="1"/>
</dbReference>
<proteinExistence type="inferred from homology"/>
<comment type="caution">
    <text evidence="8">The sequence shown here is derived from an EMBL/GenBank/DDBJ whole genome shotgun (WGS) entry which is preliminary data.</text>
</comment>
<feature type="domain" description="Protease Do-like PDZ" evidence="7">
    <location>
        <begin position="392"/>
        <end position="541"/>
    </location>
</feature>
<comment type="similarity">
    <text evidence="1">Belongs to the peptidase S1C family.</text>
</comment>
<protein>
    <recommendedName>
        <fullName evidence="7">Protease Do-like PDZ domain-containing protein</fullName>
    </recommendedName>
</protein>
<dbReference type="InterPro" id="IPR041517">
    <property type="entry name" value="DEGP_PDZ"/>
</dbReference>
<evidence type="ECO:0000256" key="1">
    <source>
        <dbReference type="ARBA" id="ARBA00010541"/>
    </source>
</evidence>
<evidence type="ECO:0000259" key="7">
    <source>
        <dbReference type="Pfam" id="PF17815"/>
    </source>
</evidence>
<dbReference type="Gene3D" id="2.30.42.10">
    <property type="match status" value="1"/>
</dbReference>
<evidence type="ECO:0000256" key="4">
    <source>
        <dbReference type="ARBA" id="ARBA00022825"/>
    </source>
</evidence>
<sequence>METLRLSRLVALLLCHPSAPAFVLPSARRSTGPSPLRICADAQSDIYGRPLTSQSHRTSPHGLAQGSECSSAGPEPVFKVYTVHSALNIHMPWTSKPQEESTGSGFAIYHAGQPCVLTNAHVVADASYIELRKAGDASKYVAHRIKVAHECDLALLAVKDPEFWTDVTPLSFGAMPALQDEVSVVGYPEGGEGISITMGVVSRIEIQRYAHSGAALLAVQIDAAINPGNSGGPAIDQEGDVIGVAFQNQQDSQNIGYVIPIPTIQHFLDDEADGDPTTTNGFCSLGIFWQAMDNGQLRRFYRLPPARTGVLVRGVLPLAAAASLLQRHDVIMEVQGQIIANDGSFAVGAQERLSFVHLIHLLFPGDSVKLVIWRNDTALALSVPVQPLGRLVPSTVYDSPQPYFMYAGFVFVPLTEPYLQEWGEEWMADAPQDLVHTALTGIRQRPGEQAVILSRCYPSERTAGYTNLNDRQVVAVNGESVLNLKQMYHRIQELHATVDTIFFELYCVGGNAIIAVETDTADVALQQTLKQYRIPSPASPDLEQDD</sequence>
<dbReference type="Gene3D" id="3.20.190.20">
    <property type="match status" value="1"/>
</dbReference>
<keyword evidence="9" id="KW-1185">Reference proteome</keyword>
<reference evidence="8 9" key="1">
    <citation type="journal article" date="2024" name="Science">
        <title>Giant polyketide synthase enzymes in the biosynthesis of giant marine polyether toxins.</title>
        <authorList>
            <person name="Fallon T.R."/>
            <person name="Shende V.V."/>
            <person name="Wierzbicki I.H."/>
            <person name="Pendleton A.L."/>
            <person name="Watervoot N.F."/>
            <person name="Auber R.P."/>
            <person name="Gonzalez D.J."/>
            <person name="Wisecaver J.H."/>
            <person name="Moore B.S."/>
        </authorList>
    </citation>
    <scope>NUCLEOTIDE SEQUENCE [LARGE SCALE GENOMIC DNA]</scope>
    <source>
        <strain evidence="8 9">12B1</strain>
    </source>
</reference>
<dbReference type="InterPro" id="IPR009003">
    <property type="entry name" value="Peptidase_S1_PA"/>
</dbReference>
<dbReference type="GO" id="GO:0004252">
    <property type="term" value="F:serine-type endopeptidase activity"/>
    <property type="evidence" value="ECO:0007669"/>
    <property type="project" value="InterPro"/>
</dbReference>
<keyword evidence="3" id="KW-0378">Hydrolase</keyword>
<evidence type="ECO:0000256" key="6">
    <source>
        <dbReference type="SAM" id="SignalP"/>
    </source>
</evidence>
<dbReference type="Gene3D" id="2.40.10.120">
    <property type="match status" value="1"/>
</dbReference>
<dbReference type="PANTHER" id="PTHR45980">
    <property type="match status" value="1"/>
</dbReference>
<dbReference type="AlphaFoldDB" id="A0AB34JU17"/>
<keyword evidence="4" id="KW-0720">Serine protease</keyword>
<evidence type="ECO:0000313" key="8">
    <source>
        <dbReference type="EMBL" id="KAL1524518.1"/>
    </source>
</evidence>
<feature type="region of interest" description="Disordered" evidence="5">
    <location>
        <begin position="49"/>
        <end position="71"/>
    </location>
</feature>
<dbReference type="PRINTS" id="PR00834">
    <property type="entry name" value="PROTEASES2C"/>
</dbReference>
<dbReference type="Pfam" id="PF17815">
    <property type="entry name" value="PDZ_3"/>
    <property type="match status" value="1"/>
</dbReference>
<dbReference type="PANTHER" id="PTHR45980:SF9">
    <property type="entry name" value="PROTEASE DO-LIKE 10, MITOCHONDRIAL-RELATED"/>
    <property type="match status" value="1"/>
</dbReference>
<feature type="chain" id="PRO_5044274120" description="Protease Do-like PDZ domain-containing protein" evidence="6">
    <location>
        <begin position="22"/>
        <end position="546"/>
    </location>
</feature>
<evidence type="ECO:0000256" key="2">
    <source>
        <dbReference type="ARBA" id="ARBA00022670"/>
    </source>
</evidence>
<evidence type="ECO:0000256" key="3">
    <source>
        <dbReference type="ARBA" id="ARBA00022801"/>
    </source>
</evidence>
<evidence type="ECO:0000256" key="5">
    <source>
        <dbReference type="SAM" id="MobiDB-lite"/>
    </source>
</evidence>
<name>A0AB34JU17_PRYPA</name>
<dbReference type="GO" id="GO:0006508">
    <property type="term" value="P:proteolysis"/>
    <property type="evidence" value="ECO:0007669"/>
    <property type="project" value="UniProtKB-KW"/>
</dbReference>
<dbReference type="SUPFAM" id="SSF50494">
    <property type="entry name" value="Trypsin-like serine proteases"/>
    <property type="match status" value="1"/>
</dbReference>
<dbReference type="EMBL" id="JBGBPQ010000005">
    <property type="protein sequence ID" value="KAL1524518.1"/>
    <property type="molecule type" value="Genomic_DNA"/>
</dbReference>
<dbReference type="SUPFAM" id="SSF50156">
    <property type="entry name" value="PDZ domain-like"/>
    <property type="match status" value="1"/>
</dbReference>
<evidence type="ECO:0000313" key="9">
    <source>
        <dbReference type="Proteomes" id="UP001515480"/>
    </source>
</evidence>
<dbReference type="Proteomes" id="UP001515480">
    <property type="component" value="Unassembled WGS sequence"/>
</dbReference>
<organism evidence="8 9">
    <name type="scientific">Prymnesium parvum</name>
    <name type="common">Toxic golden alga</name>
    <dbReference type="NCBI Taxonomy" id="97485"/>
    <lineage>
        <taxon>Eukaryota</taxon>
        <taxon>Haptista</taxon>
        <taxon>Haptophyta</taxon>
        <taxon>Prymnesiophyceae</taxon>
        <taxon>Prymnesiales</taxon>
        <taxon>Prymnesiaceae</taxon>
        <taxon>Prymnesium</taxon>
    </lineage>
</organism>
<dbReference type="InterPro" id="IPR001940">
    <property type="entry name" value="Peptidase_S1C"/>
</dbReference>
<gene>
    <name evidence="8" type="ORF">AB1Y20_019411</name>
</gene>
<dbReference type="InterPro" id="IPR046449">
    <property type="entry name" value="DEGP_PDZ_sf"/>
</dbReference>
<keyword evidence="2" id="KW-0645">Protease</keyword>
<dbReference type="FunFam" id="2.40.10.10:FF:000012">
    <property type="entry name" value="protease Do-like 9"/>
    <property type="match status" value="1"/>
</dbReference>
<keyword evidence="6" id="KW-0732">Signal</keyword>
<feature type="signal peptide" evidence="6">
    <location>
        <begin position="1"/>
        <end position="21"/>
    </location>
</feature>
<dbReference type="InterPro" id="IPR036034">
    <property type="entry name" value="PDZ_sf"/>
</dbReference>